<gene>
    <name evidence="1" type="ORF">Acaty_c1902</name>
</gene>
<reference evidence="1 2" key="1">
    <citation type="journal article" date="2009" name="J. Bacteriol.">
        <title>Draft genome sequence of the extremely acidophilic bacterium Acidithiobacillus caldus ATCC 51756 reveals metabolic versatility in the genus Acidithiobacillus.</title>
        <authorList>
            <person name="Valdes J."/>
            <person name="Quatrini R."/>
            <person name="Hallberg K."/>
            <person name="Dopson M."/>
            <person name="Valenzuela P.D."/>
            <person name="Holmes D.S."/>
        </authorList>
    </citation>
    <scope>NUCLEOTIDE SEQUENCE [LARGE SCALE GENOMIC DNA]</scope>
    <source>
        <strain evidence="2">ATCC 51756 / DSM 8584 / KU</strain>
    </source>
</reference>
<proteinExistence type="predicted"/>
<accession>A0A060A0K8</accession>
<dbReference type="Proteomes" id="UP000005522">
    <property type="component" value="Chromosome"/>
</dbReference>
<dbReference type="HOGENOM" id="CLU_2165467_0_0_6"/>
<dbReference type="RefSeq" id="WP_004873020.1">
    <property type="nucleotide sequence ID" value="NZ_CP005986.1"/>
</dbReference>
<dbReference type="EMBL" id="CP005986">
    <property type="protein sequence ID" value="AIA55761.1"/>
    <property type="molecule type" value="Genomic_DNA"/>
</dbReference>
<dbReference type="KEGG" id="acz:Acaty_c1902"/>
<evidence type="ECO:0000313" key="1">
    <source>
        <dbReference type="EMBL" id="AIA55761.1"/>
    </source>
</evidence>
<dbReference type="InterPro" id="IPR036679">
    <property type="entry name" value="FlgN-like_sf"/>
</dbReference>
<dbReference type="GO" id="GO:0044780">
    <property type="term" value="P:bacterial-type flagellum assembly"/>
    <property type="evidence" value="ECO:0007669"/>
    <property type="project" value="InterPro"/>
</dbReference>
<name>A0A060A0K8_ACICK</name>
<organism evidence="1 2">
    <name type="scientific">Acidithiobacillus caldus (strain ATCC 51756 / DSM 8584 / KU)</name>
    <dbReference type="NCBI Taxonomy" id="637389"/>
    <lineage>
        <taxon>Bacteria</taxon>
        <taxon>Pseudomonadati</taxon>
        <taxon>Pseudomonadota</taxon>
        <taxon>Acidithiobacillia</taxon>
        <taxon>Acidithiobacillales</taxon>
        <taxon>Acidithiobacillaceae</taxon>
        <taxon>Acidithiobacillus</taxon>
    </lineage>
</organism>
<dbReference type="SUPFAM" id="SSF140566">
    <property type="entry name" value="FlgN-like"/>
    <property type="match status" value="1"/>
</dbReference>
<evidence type="ECO:0000313" key="2">
    <source>
        <dbReference type="Proteomes" id="UP000005522"/>
    </source>
</evidence>
<sequence length="110" mass="13084">MLLDSENLLNEFEQLLDSEREALSSGNYEALTRISQRKLQLLKLFQNRQDYTQYRTALMRILDKSSENGLMAESALRFWRNAHQKLLHIQGLGYDPVDRDENAYERYREV</sequence>
<protein>
    <submittedName>
        <fullName evidence="1">Uncharacterized protein</fullName>
    </submittedName>
</protein>
<dbReference type="Gene3D" id="1.20.58.300">
    <property type="entry name" value="FlgN-like"/>
    <property type="match status" value="1"/>
</dbReference>
<dbReference type="AlphaFoldDB" id="A0A060A0K8"/>